<accession>A0AAV4EUU1</accession>
<sequence>MRYGPGQGIAEEIHDDWWANRTRQPIACFKTHAAYECYYVIRYRRRCWQDMLGTDEEPGTMVQALNDLFL</sequence>
<reference evidence="1 2" key="1">
    <citation type="journal article" date="2021" name="Elife">
        <title>Chloroplast acquisition without the gene transfer in kleptoplastic sea slugs, Plakobranchus ocellatus.</title>
        <authorList>
            <person name="Maeda T."/>
            <person name="Takahashi S."/>
            <person name="Yoshida T."/>
            <person name="Shimamura S."/>
            <person name="Takaki Y."/>
            <person name="Nagai Y."/>
            <person name="Toyoda A."/>
            <person name="Suzuki Y."/>
            <person name="Arimoto A."/>
            <person name="Ishii H."/>
            <person name="Satoh N."/>
            <person name="Nishiyama T."/>
            <person name="Hasebe M."/>
            <person name="Maruyama T."/>
            <person name="Minagawa J."/>
            <person name="Obokata J."/>
            <person name="Shigenobu S."/>
        </authorList>
    </citation>
    <scope>NUCLEOTIDE SEQUENCE [LARGE SCALE GENOMIC DNA]</scope>
</reference>
<organism evidence="1 2">
    <name type="scientific">Elysia marginata</name>
    <dbReference type="NCBI Taxonomy" id="1093978"/>
    <lineage>
        <taxon>Eukaryota</taxon>
        <taxon>Metazoa</taxon>
        <taxon>Spiralia</taxon>
        <taxon>Lophotrochozoa</taxon>
        <taxon>Mollusca</taxon>
        <taxon>Gastropoda</taxon>
        <taxon>Heterobranchia</taxon>
        <taxon>Euthyneura</taxon>
        <taxon>Panpulmonata</taxon>
        <taxon>Sacoglossa</taxon>
        <taxon>Placobranchoidea</taxon>
        <taxon>Plakobranchidae</taxon>
        <taxon>Elysia</taxon>
    </lineage>
</organism>
<name>A0AAV4EUU1_9GAST</name>
<gene>
    <name evidence="1" type="ORF">ElyMa_005515300</name>
</gene>
<evidence type="ECO:0000313" key="1">
    <source>
        <dbReference type="EMBL" id="GFR64798.1"/>
    </source>
</evidence>
<dbReference type="EMBL" id="BMAT01011002">
    <property type="protein sequence ID" value="GFR64798.1"/>
    <property type="molecule type" value="Genomic_DNA"/>
</dbReference>
<comment type="caution">
    <text evidence="1">The sequence shown here is derived from an EMBL/GenBank/DDBJ whole genome shotgun (WGS) entry which is preliminary data.</text>
</comment>
<keyword evidence="2" id="KW-1185">Reference proteome</keyword>
<dbReference type="Proteomes" id="UP000762676">
    <property type="component" value="Unassembled WGS sequence"/>
</dbReference>
<evidence type="ECO:0000313" key="2">
    <source>
        <dbReference type="Proteomes" id="UP000762676"/>
    </source>
</evidence>
<proteinExistence type="predicted"/>
<dbReference type="AlphaFoldDB" id="A0AAV4EUU1"/>
<protein>
    <submittedName>
        <fullName evidence="1">Uncharacterized protein</fullName>
    </submittedName>
</protein>